<dbReference type="EMBL" id="CP029347">
    <property type="protein sequence ID" value="AWL12621.1"/>
    <property type="molecule type" value="Genomic_DNA"/>
</dbReference>
<proteinExistence type="predicted"/>
<dbReference type="Proteomes" id="UP000245728">
    <property type="component" value="Chromosome"/>
</dbReference>
<dbReference type="KEGG" id="salh:HMF8227_02163"/>
<dbReference type="Pfam" id="PF11743">
    <property type="entry name" value="DUF3301"/>
    <property type="match status" value="1"/>
</dbReference>
<dbReference type="AlphaFoldDB" id="A0A2S2E4N6"/>
<dbReference type="OrthoDB" id="5959530at2"/>
<reference evidence="1 2" key="1">
    <citation type="submission" date="2018-05" db="EMBL/GenBank/DDBJ databases">
        <title>Salinimonas sp. HMF8227 Genome sequencing and assembly.</title>
        <authorList>
            <person name="Kang H."/>
            <person name="Kang J."/>
            <person name="Cha I."/>
            <person name="Kim H."/>
            <person name="Joh K."/>
        </authorList>
    </citation>
    <scope>NUCLEOTIDE SEQUENCE [LARGE SCALE GENOMIC DNA]</scope>
    <source>
        <strain evidence="1 2">HMF8227</strain>
    </source>
</reference>
<dbReference type="RefSeq" id="WP_109340177.1">
    <property type="nucleotide sequence ID" value="NZ_CP029347.1"/>
</dbReference>
<evidence type="ECO:0000313" key="2">
    <source>
        <dbReference type="Proteomes" id="UP000245728"/>
    </source>
</evidence>
<gene>
    <name evidence="1" type="ORF">HMF8227_02163</name>
</gene>
<dbReference type="InterPro" id="IPR021732">
    <property type="entry name" value="DUF3301"/>
</dbReference>
<protein>
    <recommendedName>
        <fullName evidence="3">DUF3301 domain-containing protein</fullName>
    </recommendedName>
</protein>
<sequence length="104" mass="12123">MMLLNILLLALVVAIALQFWRIRAISEAAGDYLRSYCQQQGLQLVSFARKRTRLTSVKGKPDWQCEFQFDFSTNGEDVYQGWVKMKGKYVVATELPVHRYHHNE</sequence>
<organism evidence="1 2">
    <name type="scientific">Saliniradius amylolyticus</name>
    <dbReference type="NCBI Taxonomy" id="2183582"/>
    <lineage>
        <taxon>Bacteria</taxon>
        <taxon>Pseudomonadati</taxon>
        <taxon>Pseudomonadota</taxon>
        <taxon>Gammaproteobacteria</taxon>
        <taxon>Alteromonadales</taxon>
        <taxon>Alteromonadaceae</taxon>
        <taxon>Saliniradius</taxon>
    </lineage>
</organism>
<evidence type="ECO:0008006" key="3">
    <source>
        <dbReference type="Google" id="ProtNLM"/>
    </source>
</evidence>
<accession>A0A2S2E4N6</accession>
<evidence type="ECO:0000313" key="1">
    <source>
        <dbReference type="EMBL" id="AWL12621.1"/>
    </source>
</evidence>
<keyword evidence="2" id="KW-1185">Reference proteome</keyword>
<name>A0A2S2E4N6_9ALTE</name>